<feature type="domain" description="MULE transposase" evidence="1">
    <location>
        <begin position="59"/>
        <end position="130"/>
    </location>
</feature>
<dbReference type="Pfam" id="PF10551">
    <property type="entry name" value="MULE"/>
    <property type="match status" value="1"/>
</dbReference>
<dbReference type="EMBL" id="VUJU01001827">
    <property type="protein sequence ID" value="KAF0763668.1"/>
    <property type="molecule type" value="Genomic_DNA"/>
</dbReference>
<dbReference type="AlphaFoldDB" id="A0A6G0YZP3"/>
<accession>A0A6G0YZP3</accession>
<evidence type="ECO:0000313" key="3">
    <source>
        <dbReference type="Proteomes" id="UP000478052"/>
    </source>
</evidence>
<organism evidence="2 3">
    <name type="scientific">Aphis craccivora</name>
    <name type="common">Cowpea aphid</name>
    <dbReference type="NCBI Taxonomy" id="307492"/>
    <lineage>
        <taxon>Eukaryota</taxon>
        <taxon>Metazoa</taxon>
        <taxon>Ecdysozoa</taxon>
        <taxon>Arthropoda</taxon>
        <taxon>Hexapoda</taxon>
        <taxon>Insecta</taxon>
        <taxon>Pterygota</taxon>
        <taxon>Neoptera</taxon>
        <taxon>Paraneoptera</taxon>
        <taxon>Hemiptera</taxon>
        <taxon>Sternorrhyncha</taxon>
        <taxon>Aphidomorpha</taxon>
        <taxon>Aphidoidea</taxon>
        <taxon>Aphididae</taxon>
        <taxon>Aphidini</taxon>
        <taxon>Aphis</taxon>
        <taxon>Aphis</taxon>
    </lineage>
</organism>
<feature type="non-terminal residue" evidence="2">
    <location>
        <position position="130"/>
    </location>
</feature>
<protein>
    <recommendedName>
        <fullName evidence="1">MULE transposase domain-containing protein</fullName>
    </recommendedName>
</protein>
<comment type="caution">
    <text evidence="2">The sequence shown here is derived from an EMBL/GenBank/DDBJ whole genome shotgun (WGS) entry which is preliminary data.</text>
</comment>
<dbReference type="OrthoDB" id="6579689at2759"/>
<evidence type="ECO:0000259" key="1">
    <source>
        <dbReference type="Pfam" id="PF10551"/>
    </source>
</evidence>
<dbReference type="InterPro" id="IPR018289">
    <property type="entry name" value="MULE_transposase_dom"/>
</dbReference>
<sequence length="130" mass="15101">MNQLPPINQLKRIVQRTRKQISSAAPNPATLFDLSIPDEYKKSNSYYWFADVIFSCTPKLFTQLYTIHSIIDKNVIPLVYVLLPDKSEDTYRRMFIALNSIKSNLKPKLFMLDFEKAAMNAVVHVYPETQ</sequence>
<keyword evidence="3" id="KW-1185">Reference proteome</keyword>
<dbReference type="Proteomes" id="UP000478052">
    <property type="component" value="Unassembled WGS sequence"/>
</dbReference>
<gene>
    <name evidence="2" type="ORF">FWK35_00013816</name>
</gene>
<name>A0A6G0YZP3_APHCR</name>
<reference evidence="2 3" key="1">
    <citation type="submission" date="2019-08" db="EMBL/GenBank/DDBJ databases">
        <title>Whole genome of Aphis craccivora.</title>
        <authorList>
            <person name="Voronova N.V."/>
            <person name="Shulinski R.S."/>
            <person name="Bandarenka Y.V."/>
            <person name="Zhorov D.G."/>
            <person name="Warner D."/>
        </authorList>
    </citation>
    <scope>NUCLEOTIDE SEQUENCE [LARGE SCALE GENOMIC DNA]</scope>
    <source>
        <strain evidence="2">180601</strain>
        <tissue evidence="2">Whole Body</tissue>
    </source>
</reference>
<evidence type="ECO:0000313" key="2">
    <source>
        <dbReference type="EMBL" id="KAF0763668.1"/>
    </source>
</evidence>
<proteinExistence type="predicted"/>